<dbReference type="Proteomes" id="UP001085076">
    <property type="component" value="Miscellaneous, Linkage group lg06"/>
</dbReference>
<proteinExistence type="predicted"/>
<feature type="compositionally biased region" description="Basic and acidic residues" evidence="1">
    <location>
        <begin position="1"/>
        <end position="11"/>
    </location>
</feature>
<keyword evidence="3" id="KW-1185">Reference proteome</keyword>
<name>A0A9D5C9P2_9LILI</name>
<evidence type="ECO:0000313" key="3">
    <source>
        <dbReference type="Proteomes" id="UP001085076"/>
    </source>
</evidence>
<dbReference type="AlphaFoldDB" id="A0A9D5C9P2"/>
<protein>
    <submittedName>
        <fullName evidence="2">Uncharacterized protein</fullName>
    </submittedName>
</protein>
<feature type="region of interest" description="Disordered" evidence="1">
    <location>
        <begin position="156"/>
        <end position="188"/>
    </location>
</feature>
<feature type="region of interest" description="Disordered" evidence="1">
    <location>
        <begin position="1"/>
        <end position="142"/>
    </location>
</feature>
<reference evidence="2" key="2">
    <citation type="journal article" date="2022" name="Hortic Res">
        <title>The genome of Dioscorea zingiberensis sheds light on the biosynthesis, origin and evolution of the medicinally important diosgenin saponins.</title>
        <authorList>
            <person name="Li Y."/>
            <person name="Tan C."/>
            <person name="Li Z."/>
            <person name="Guo J."/>
            <person name="Li S."/>
            <person name="Chen X."/>
            <person name="Wang C."/>
            <person name="Dai X."/>
            <person name="Yang H."/>
            <person name="Song W."/>
            <person name="Hou L."/>
            <person name="Xu J."/>
            <person name="Tong Z."/>
            <person name="Xu A."/>
            <person name="Yuan X."/>
            <person name="Wang W."/>
            <person name="Yang Q."/>
            <person name="Chen L."/>
            <person name="Sun Z."/>
            <person name="Wang K."/>
            <person name="Pan B."/>
            <person name="Chen J."/>
            <person name="Bao Y."/>
            <person name="Liu F."/>
            <person name="Qi X."/>
            <person name="Gang D.R."/>
            <person name="Wen J."/>
            <person name="Li J."/>
        </authorList>
    </citation>
    <scope>NUCLEOTIDE SEQUENCE</scope>
    <source>
        <strain evidence="2">Dzin_1.0</strain>
    </source>
</reference>
<evidence type="ECO:0000256" key="1">
    <source>
        <dbReference type="SAM" id="MobiDB-lite"/>
    </source>
</evidence>
<gene>
    <name evidence="2" type="ORF">J5N97_021948</name>
</gene>
<dbReference type="EMBL" id="JAGGNH010000006">
    <property type="protein sequence ID" value="KAJ0969071.1"/>
    <property type="molecule type" value="Genomic_DNA"/>
</dbReference>
<reference evidence="2" key="1">
    <citation type="submission" date="2021-03" db="EMBL/GenBank/DDBJ databases">
        <authorList>
            <person name="Li Z."/>
            <person name="Yang C."/>
        </authorList>
    </citation>
    <scope>NUCLEOTIDE SEQUENCE</scope>
    <source>
        <strain evidence="2">Dzin_1.0</strain>
        <tissue evidence="2">Leaf</tissue>
    </source>
</reference>
<accession>A0A9D5C9P2</accession>
<organism evidence="2 3">
    <name type="scientific">Dioscorea zingiberensis</name>
    <dbReference type="NCBI Taxonomy" id="325984"/>
    <lineage>
        <taxon>Eukaryota</taxon>
        <taxon>Viridiplantae</taxon>
        <taxon>Streptophyta</taxon>
        <taxon>Embryophyta</taxon>
        <taxon>Tracheophyta</taxon>
        <taxon>Spermatophyta</taxon>
        <taxon>Magnoliopsida</taxon>
        <taxon>Liliopsida</taxon>
        <taxon>Dioscoreales</taxon>
        <taxon>Dioscoreaceae</taxon>
        <taxon>Dioscorea</taxon>
    </lineage>
</organism>
<comment type="caution">
    <text evidence="2">The sequence shown here is derived from an EMBL/GenBank/DDBJ whole genome shotgun (WGS) entry which is preliminary data.</text>
</comment>
<feature type="compositionally biased region" description="Basic and acidic residues" evidence="1">
    <location>
        <begin position="26"/>
        <end position="40"/>
    </location>
</feature>
<evidence type="ECO:0000313" key="2">
    <source>
        <dbReference type="EMBL" id="KAJ0969071.1"/>
    </source>
</evidence>
<sequence length="188" mass="20005">MEGKSEEERRWSKGRWRGETSAGGEPVERGRGRSRDRGGDEGESVGKVGVGGGSRGWGPSLSASELDKLGDSCGVGEGLAEMADEEVGVEGSTGRRARAKVMTESDLSRELMSSVYGVEGLPEEKGRRGRLGPPSTLPIWNPSNALLRRRTNNLFARSTPPGHLLPLLVSPHIAPSGNAQRSPPKPEP</sequence>